<dbReference type="InterPro" id="IPR043130">
    <property type="entry name" value="CDP-OH_PTrfase_TM_dom"/>
</dbReference>
<keyword evidence="3" id="KW-0472">Membrane</keyword>
<reference evidence="4 5" key="1">
    <citation type="journal article" date="2019" name="Nat. Microbiol.">
        <title>Mediterranean grassland soil C-N compound turnover is dependent on rainfall and depth, and is mediated by genomically divergent microorganisms.</title>
        <authorList>
            <person name="Diamond S."/>
            <person name="Andeer P.F."/>
            <person name="Li Z."/>
            <person name="Crits-Christoph A."/>
            <person name="Burstein D."/>
            <person name="Anantharaman K."/>
            <person name="Lane K.R."/>
            <person name="Thomas B.C."/>
            <person name="Pan C."/>
            <person name="Northen T.R."/>
            <person name="Banfield J.F."/>
        </authorList>
    </citation>
    <scope>NUCLEOTIDE SEQUENCE [LARGE SCALE GENOMIC DNA]</scope>
    <source>
        <strain evidence="4">WS_3</strain>
    </source>
</reference>
<feature type="transmembrane region" description="Helical" evidence="3">
    <location>
        <begin position="29"/>
        <end position="47"/>
    </location>
</feature>
<dbReference type="EMBL" id="VBOT01000110">
    <property type="protein sequence ID" value="TMQ49965.1"/>
    <property type="molecule type" value="Genomic_DNA"/>
</dbReference>
<keyword evidence="1 2" id="KW-0808">Transferase</keyword>
<name>A0A538SF18_UNCEI</name>
<dbReference type="InterPro" id="IPR000462">
    <property type="entry name" value="CDP-OH_P_trans"/>
</dbReference>
<dbReference type="Pfam" id="PF01066">
    <property type="entry name" value="CDP-OH_P_transf"/>
    <property type="match status" value="1"/>
</dbReference>
<dbReference type="Gene3D" id="1.20.120.1760">
    <property type="match status" value="1"/>
</dbReference>
<sequence>MFKDRVRQVAHTGLGPLVRLLARGRVGPDMLTVAGLVLSLGAAVLFLAGGFQWAALLLAVGGLCDLLDGEVARERNVASTFGAFLDSTLDRLGEAIVLTGIAGFYVFHLVQLVADPSQVQAELDRGLESPRTWFFAALTAVLALVGSFLVSYTRARA</sequence>
<evidence type="ECO:0000313" key="5">
    <source>
        <dbReference type="Proteomes" id="UP000320184"/>
    </source>
</evidence>
<organism evidence="4 5">
    <name type="scientific">Eiseniibacteriota bacterium</name>
    <dbReference type="NCBI Taxonomy" id="2212470"/>
    <lineage>
        <taxon>Bacteria</taxon>
        <taxon>Candidatus Eiseniibacteriota</taxon>
    </lineage>
</organism>
<evidence type="ECO:0000256" key="3">
    <source>
        <dbReference type="SAM" id="Phobius"/>
    </source>
</evidence>
<evidence type="ECO:0000256" key="1">
    <source>
        <dbReference type="ARBA" id="ARBA00022679"/>
    </source>
</evidence>
<protein>
    <submittedName>
        <fullName evidence="4">CDP-alcohol phosphatidyltransferase family protein</fullName>
    </submittedName>
</protein>
<comment type="similarity">
    <text evidence="2">Belongs to the CDP-alcohol phosphatidyltransferase class-I family.</text>
</comment>
<dbReference type="PROSITE" id="PS00379">
    <property type="entry name" value="CDP_ALCOHOL_P_TRANSF"/>
    <property type="match status" value="1"/>
</dbReference>
<evidence type="ECO:0000256" key="2">
    <source>
        <dbReference type="RuleBase" id="RU003750"/>
    </source>
</evidence>
<dbReference type="GO" id="GO:0008654">
    <property type="term" value="P:phospholipid biosynthetic process"/>
    <property type="evidence" value="ECO:0007669"/>
    <property type="project" value="InterPro"/>
</dbReference>
<feature type="transmembrane region" description="Helical" evidence="3">
    <location>
        <begin position="133"/>
        <end position="152"/>
    </location>
</feature>
<dbReference type="InterPro" id="IPR048254">
    <property type="entry name" value="CDP_ALCOHOL_P_TRANSF_CS"/>
</dbReference>
<evidence type="ECO:0000313" key="4">
    <source>
        <dbReference type="EMBL" id="TMQ49965.1"/>
    </source>
</evidence>
<accession>A0A538SF18</accession>
<dbReference type="AlphaFoldDB" id="A0A538SF18"/>
<feature type="non-terminal residue" evidence="4">
    <location>
        <position position="157"/>
    </location>
</feature>
<dbReference type="GO" id="GO:0016780">
    <property type="term" value="F:phosphotransferase activity, for other substituted phosphate groups"/>
    <property type="evidence" value="ECO:0007669"/>
    <property type="project" value="InterPro"/>
</dbReference>
<proteinExistence type="inferred from homology"/>
<comment type="caution">
    <text evidence="4">The sequence shown here is derived from an EMBL/GenBank/DDBJ whole genome shotgun (WGS) entry which is preliminary data.</text>
</comment>
<dbReference type="Proteomes" id="UP000320184">
    <property type="component" value="Unassembled WGS sequence"/>
</dbReference>
<gene>
    <name evidence="4" type="ORF">E6K73_08960</name>
</gene>
<keyword evidence="3" id="KW-1133">Transmembrane helix</keyword>
<dbReference type="GO" id="GO:0016020">
    <property type="term" value="C:membrane"/>
    <property type="evidence" value="ECO:0007669"/>
    <property type="project" value="InterPro"/>
</dbReference>
<keyword evidence="3" id="KW-0812">Transmembrane</keyword>